<sequence>MSFLPRTVVLHAKRSHYADYVKYDAPKWQSQSCNPAALSVNIEARAAALEHYTVALPLFAPPPRTSALERAGDLLQDSDRVLYLNLEQDTVVLLGDLQYVHIMKLLDDFRRLDRPRTWSPRAAYGKGLRRLAMSVAFWTHDVGAAALEMFARKALADIEEFILFTYAKPLPPSDWRGLCVLKEVDVDGGFYRDFRMGRGRQFRVKDGWMVVGKGPMKLADIYFQGGW</sequence>
<reference evidence="2 3" key="1">
    <citation type="journal article" date="2011" name="Nat. Biotechnol.">
        <title>Comparative genomic analysis of the thermophilic biomass-degrading fungi Myceliophthora thermophila and Thielavia terrestris.</title>
        <authorList>
            <person name="Berka R.M."/>
            <person name="Grigoriev I.V."/>
            <person name="Otillar R."/>
            <person name="Salamov A."/>
            <person name="Grimwood J."/>
            <person name="Reid I."/>
            <person name="Ishmael N."/>
            <person name="John T."/>
            <person name="Darmond C."/>
            <person name="Moisan M.-C."/>
            <person name="Henrissat B."/>
            <person name="Coutinho P.M."/>
            <person name="Lombard V."/>
            <person name="Natvig D.O."/>
            <person name="Lindquist E."/>
            <person name="Schmutz J."/>
            <person name="Lucas S."/>
            <person name="Harris P."/>
            <person name="Powlowski J."/>
            <person name="Bellemare A."/>
            <person name="Taylor D."/>
            <person name="Butler G."/>
            <person name="de Vries R.P."/>
            <person name="Allijn I.E."/>
            <person name="van den Brink J."/>
            <person name="Ushinsky S."/>
            <person name="Storms R."/>
            <person name="Powell A.J."/>
            <person name="Paulsen I.T."/>
            <person name="Elbourne L.D.H."/>
            <person name="Baker S.E."/>
            <person name="Magnuson J."/>
            <person name="LaBoissiere S."/>
            <person name="Clutterbuck A.J."/>
            <person name="Martinez D."/>
            <person name="Wogulis M."/>
            <person name="de Leon A.L."/>
            <person name="Rey M.W."/>
            <person name="Tsang A."/>
        </authorList>
    </citation>
    <scope>NUCLEOTIDE SEQUENCE [LARGE SCALE GENOMIC DNA]</scope>
    <source>
        <strain evidence="3">ATCC 42464 / BCRC 31852 / DSM 1799</strain>
    </source>
</reference>
<accession>G2QA76</accession>
<dbReference type="HOGENOM" id="CLU_066069_1_0_1"/>
<dbReference type="RefSeq" id="XP_003661069.1">
    <property type="nucleotide sequence ID" value="XM_003661021.1"/>
</dbReference>
<dbReference type="VEuPathDB" id="FungiDB:MYCTH_2300052"/>
<dbReference type="OMA" id="YSENMPP"/>
<dbReference type="OrthoDB" id="3473305at2759"/>
<name>G2QA76_THET4</name>
<proteinExistence type="predicted"/>
<evidence type="ECO:0000313" key="3">
    <source>
        <dbReference type="Proteomes" id="UP000007322"/>
    </source>
</evidence>
<dbReference type="InParanoid" id="G2QA76"/>
<evidence type="ECO:0000259" key="1">
    <source>
        <dbReference type="Pfam" id="PF20150"/>
    </source>
</evidence>
<evidence type="ECO:0000313" key="2">
    <source>
        <dbReference type="EMBL" id="AEO55824.1"/>
    </source>
</evidence>
<dbReference type="Pfam" id="PF20150">
    <property type="entry name" value="2EXR"/>
    <property type="match status" value="1"/>
</dbReference>
<dbReference type="KEGG" id="mtm:MYCTH_2300052"/>
<protein>
    <recommendedName>
        <fullName evidence="1">2EXR domain-containing protein</fullName>
    </recommendedName>
</protein>
<dbReference type="Proteomes" id="UP000007322">
    <property type="component" value="Chromosome 2"/>
</dbReference>
<organism evidence="2 3">
    <name type="scientific">Thermothelomyces thermophilus (strain ATCC 42464 / BCRC 31852 / DSM 1799)</name>
    <name type="common">Sporotrichum thermophile</name>
    <dbReference type="NCBI Taxonomy" id="573729"/>
    <lineage>
        <taxon>Eukaryota</taxon>
        <taxon>Fungi</taxon>
        <taxon>Dikarya</taxon>
        <taxon>Ascomycota</taxon>
        <taxon>Pezizomycotina</taxon>
        <taxon>Sordariomycetes</taxon>
        <taxon>Sordariomycetidae</taxon>
        <taxon>Sordariales</taxon>
        <taxon>Chaetomiaceae</taxon>
        <taxon>Thermothelomyces</taxon>
    </lineage>
</organism>
<feature type="domain" description="2EXR" evidence="1">
    <location>
        <begin position="5"/>
        <end position="91"/>
    </location>
</feature>
<dbReference type="eggNOG" id="ENOG502RJ3J">
    <property type="taxonomic scope" value="Eukaryota"/>
</dbReference>
<dbReference type="EMBL" id="CP003003">
    <property type="protein sequence ID" value="AEO55824.1"/>
    <property type="molecule type" value="Genomic_DNA"/>
</dbReference>
<dbReference type="GeneID" id="11511748"/>
<gene>
    <name evidence="2" type="ORF">MYCTH_2300052</name>
</gene>
<keyword evidence="3" id="KW-1185">Reference proteome</keyword>
<dbReference type="InterPro" id="IPR045518">
    <property type="entry name" value="2EXR"/>
</dbReference>
<dbReference type="AlphaFoldDB" id="G2QA76"/>